<evidence type="ECO:0000313" key="9">
    <source>
        <dbReference type="Proteomes" id="UP000028981"/>
    </source>
</evidence>
<keyword evidence="5" id="KW-0378">Hydrolase</keyword>
<dbReference type="GO" id="GO:0016787">
    <property type="term" value="F:hydrolase activity"/>
    <property type="evidence" value="ECO:0007669"/>
    <property type="project" value="UniProtKB-KW"/>
</dbReference>
<proteinExistence type="inferred from homology"/>
<evidence type="ECO:0000256" key="1">
    <source>
        <dbReference type="ARBA" id="ARBA00006620"/>
    </source>
</evidence>
<reference evidence="8 9" key="1">
    <citation type="submission" date="2014-08" db="EMBL/GenBank/DDBJ databases">
        <authorList>
            <person name="Hassan Y.I."/>
            <person name="Lepp D."/>
            <person name="Zhou T."/>
        </authorList>
    </citation>
    <scope>NUCLEOTIDE SEQUENCE [LARGE SCALE GENOMIC DNA]</scope>
    <source>
        <strain evidence="8 9">IFO13584</strain>
    </source>
</reference>
<keyword evidence="2" id="KW-1277">Toxin-antitoxin system</keyword>
<dbReference type="EMBL" id="JQGC01000004">
    <property type="protein sequence ID" value="KFL32029.1"/>
    <property type="molecule type" value="Genomic_DNA"/>
</dbReference>
<dbReference type="RefSeq" id="WP_035080601.1">
    <property type="nucleotide sequence ID" value="NZ_JQGC01000004.1"/>
</dbReference>
<evidence type="ECO:0000256" key="7">
    <source>
        <dbReference type="ARBA" id="ARBA00023016"/>
    </source>
</evidence>
<dbReference type="GO" id="GO:0003729">
    <property type="term" value="F:mRNA binding"/>
    <property type="evidence" value="ECO:0007669"/>
    <property type="project" value="InterPro"/>
</dbReference>
<dbReference type="InterPro" id="IPR012933">
    <property type="entry name" value="HicA_mRNA_interferase"/>
</dbReference>
<name>A0A087M576_9HYPH</name>
<dbReference type="OrthoDB" id="9811409at2"/>
<dbReference type="InterPro" id="IPR038570">
    <property type="entry name" value="HicA_sf"/>
</dbReference>
<gene>
    <name evidence="8" type="ORF">JP75_06495</name>
</gene>
<protein>
    <submittedName>
        <fullName evidence="8">YcfA family protein</fullName>
    </submittedName>
</protein>
<evidence type="ECO:0000256" key="6">
    <source>
        <dbReference type="ARBA" id="ARBA00022884"/>
    </source>
</evidence>
<comment type="similarity">
    <text evidence="1">Belongs to the HicA mRNA interferase family.</text>
</comment>
<dbReference type="GO" id="GO:0004519">
    <property type="term" value="F:endonuclease activity"/>
    <property type="evidence" value="ECO:0007669"/>
    <property type="project" value="UniProtKB-KW"/>
</dbReference>
<evidence type="ECO:0000256" key="2">
    <source>
        <dbReference type="ARBA" id="ARBA00022649"/>
    </source>
</evidence>
<evidence type="ECO:0000256" key="3">
    <source>
        <dbReference type="ARBA" id="ARBA00022722"/>
    </source>
</evidence>
<comment type="caution">
    <text evidence="8">The sequence shown here is derived from an EMBL/GenBank/DDBJ whole genome shotgun (WGS) entry which is preliminary data.</text>
</comment>
<evidence type="ECO:0000256" key="5">
    <source>
        <dbReference type="ARBA" id="ARBA00022801"/>
    </source>
</evidence>
<dbReference type="Gene3D" id="3.30.920.30">
    <property type="entry name" value="Hypothetical protein"/>
    <property type="match status" value="1"/>
</dbReference>
<keyword evidence="9" id="KW-1185">Reference proteome</keyword>
<keyword evidence="4" id="KW-0255">Endonuclease</keyword>
<sequence length="65" mass="7377">MVKGFYAQITEALKAAGCTFRRQGKGDHEIWYSPLTDRTFTVDRGSLSRHTANAVMKQAGIERRF</sequence>
<accession>A0A087M576</accession>
<keyword evidence="6" id="KW-0694">RNA-binding</keyword>
<keyword evidence="3" id="KW-0540">Nuclease</keyword>
<dbReference type="Pfam" id="PF07927">
    <property type="entry name" value="HicA_toxin"/>
    <property type="match status" value="1"/>
</dbReference>
<organism evidence="8 9">
    <name type="scientific">Devosia riboflavina</name>
    <dbReference type="NCBI Taxonomy" id="46914"/>
    <lineage>
        <taxon>Bacteria</taxon>
        <taxon>Pseudomonadati</taxon>
        <taxon>Pseudomonadota</taxon>
        <taxon>Alphaproteobacteria</taxon>
        <taxon>Hyphomicrobiales</taxon>
        <taxon>Devosiaceae</taxon>
        <taxon>Devosia</taxon>
    </lineage>
</organism>
<dbReference type="AlphaFoldDB" id="A0A087M576"/>
<dbReference type="Proteomes" id="UP000028981">
    <property type="component" value="Unassembled WGS sequence"/>
</dbReference>
<keyword evidence="7" id="KW-0346">Stress response</keyword>
<dbReference type="SUPFAM" id="SSF54786">
    <property type="entry name" value="YcfA/nrd intein domain"/>
    <property type="match status" value="1"/>
</dbReference>
<evidence type="ECO:0000256" key="4">
    <source>
        <dbReference type="ARBA" id="ARBA00022759"/>
    </source>
</evidence>
<evidence type="ECO:0000313" key="8">
    <source>
        <dbReference type="EMBL" id="KFL32029.1"/>
    </source>
</evidence>